<evidence type="ECO:0000313" key="3">
    <source>
        <dbReference type="Proteomes" id="UP000663920"/>
    </source>
</evidence>
<reference evidence="2 3" key="1">
    <citation type="submission" date="2021-03" db="EMBL/GenBank/DDBJ databases">
        <title>Complete genome of Polaribacter_sp.SM13.</title>
        <authorList>
            <person name="Jeong S.W."/>
            <person name="Bae J.W."/>
        </authorList>
    </citation>
    <scope>NUCLEOTIDE SEQUENCE [LARGE SCALE GENOMIC DNA]</scope>
    <source>
        <strain evidence="2 3">SM13</strain>
    </source>
</reference>
<name>A0A975CPN4_9FLAO</name>
<proteinExistence type="predicted"/>
<dbReference type="KEGG" id="pcea:J3359_02645"/>
<keyword evidence="3" id="KW-1185">Reference proteome</keyword>
<sequence length="116" mass="13062">MKNFKTIIAIIAISLSTVFSTSANNTDPKVEKDTKALRIEMNTFIGKFIPVRVKKPTTAEVSFMINNRNEIVVLSVDSKNTQLNSFLKNKLNYKKVLAKGVIKGEIYKMPLKVNVK</sequence>
<evidence type="ECO:0000256" key="1">
    <source>
        <dbReference type="SAM" id="SignalP"/>
    </source>
</evidence>
<dbReference type="EMBL" id="CP071869">
    <property type="protein sequence ID" value="QTE23194.1"/>
    <property type="molecule type" value="Genomic_DNA"/>
</dbReference>
<feature type="chain" id="PRO_5037906631" evidence="1">
    <location>
        <begin position="24"/>
        <end position="116"/>
    </location>
</feature>
<protein>
    <submittedName>
        <fullName evidence="2">Uncharacterized protein</fullName>
    </submittedName>
</protein>
<dbReference type="AlphaFoldDB" id="A0A975CPN4"/>
<evidence type="ECO:0000313" key="2">
    <source>
        <dbReference type="EMBL" id="QTE23194.1"/>
    </source>
</evidence>
<gene>
    <name evidence="2" type="ORF">J3359_02645</name>
</gene>
<dbReference type="Proteomes" id="UP000663920">
    <property type="component" value="Chromosome"/>
</dbReference>
<keyword evidence="1" id="KW-0732">Signal</keyword>
<organism evidence="2 3">
    <name type="scientific">Polaribacter cellanae</name>
    <dbReference type="NCBI Taxonomy" id="2818493"/>
    <lineage>
        <taxon>Bacteria</taxon>
        <taxon>Pseudomonadati</taxon>
        <taxon>Bacteroidota</taxon>
        <taxon>Flavobacteriia</taxon>
        <taxon>Flavobacteriales</taxon>
        <taxon>Flavobacteriaceae</taxon>
    </lineage>
</organism>
<feature type="signal peptide" evidence="1">
    <location>
        <begin position="1"/>
        <end position="23"/>
    </location>
</feature>
<accession>A0A975CPN4</accession>
<dbReference type="RefSeq" id="WP_208079205.1">
    <property type="nucleotide sequence ID" value="NZ_CP071869.1"/>
</dbReference>